<protein>
    <recommendedName>
        <fullName evidence="3">DUF177 domain-containing protein</fullName>
    </recommendedName>
</protein>
<proteinExistence type="predicted"/>
<keyword evidence="2" id="KW-1185">Reference proteome</keyword>
<dbReference type="AlphaFoldDB" id="A0A2T4K0E0"/>
<dbReference type="RefSeq" id="WP_107662061.1">
    <property type="nucleotide sequence ID" value="NZ_PZKG01000002.1"/>
</dbReference>
<gene>
    <name evidence="1" type="ORF">C5F48_01070</name>
</gene>
<dbReference type="EMBL" id="PZKG01000002">
    <property type="protein sequence ID" value="PTE23641.1"/>
    <property type="molecule type" value="Genomic_DNA"/>
</dbReference>
<dbReference type="InterPro" id="IPR003772">
    <property type="entry name" value="YceD"/>
</dbReference>
<dbReference type="Proteomes" id="UP000241010">
    <property type="component" value="Unassembled WGS sequence"/>
</dbReference>
<evidence type="ECO:0008006" key="3">
    <source>
        <dbReference type="Google" id="ProtNLM"/>
    </source>
</evidence>
<evidence type="ECO:0000313" key="1">
    <source>
        <dbReference type="EMBL" id="PTE23641.1"/>
    </source>
</evidence>
<evidence type="ECO:0000313" key="2">
    <source>
        <dbReference type="Proteomes" id="UP000241010"/>
    </source>
</evidence>
<dbReference type="Pfam" id="PF02620">
    <property type="entry name" value="YceD"/>
    <property type="match status" value="1"/>
</dbReference>
<reference evidence="1 2" key="1">
    <citation type="submission" date="2018-03" db="EMBL/GenBank/DDBJ databases">
        <title>Cereibacter changlensis.</title>
        <authorList>
            <person name="Meyer T.E."/>
            <person name="Miller S."/>
            <person name="Lodha T."/>
            <person name="Gandham S."/>
            <person name="Chintalapati S."/>
            <person name="Chintalapati V.R."/>
        </authorList>
    </citation>
    <scope>NUCLEOTIDE SEQUENCE [LARGE SCALE GENOMIC DNA]</scope>
    <source>
        <strain evidence="1 2">JA139</strain>
    </source>
</reference>
<accession>A0A2T4K0E0</accession>
<dbReference type="OrthoDB" id="8443793at2"/>
<comment type="caution">
    <text evidence="1">The sequence shown here is derived from an EMBL/GenBank/DDBJ whole genome shotgun (WGS) entry which is preliminary data.</text>
</comment>
<name>A0A2T4K0E0_9RHOB</name>
<organism evidence="1 2">
    <name type="scientific">Cereibacter changlensis JA139</name>
    <dbReference type="NCBI Taxonomy" id="1188249"/>
    <lineage>
        <taxon>Bacteria</taxon>
        <taxon>Pseudomonadati</taxon>
        <taxon>Pseudomonadota</taxon>
        <taxon>Alphaproteobacteria</taxon>
        <taxon>Rhodobacterales</taxon>
        <taxon>Paracoccaceae</taxon>
        <taxon>Cereibacter</taxon>
    </lineage>
</organism>
<sequence length="198" mass="20694">MTDPMHASSEDLPVSRPFRVSALPARKPTHFDIAPDKPAQALVAALLGISEVRGMHFKGEIRASGKHDYVLEARLVATVVQPCSVSLAPVTTRIDEPVIRRYLADYAAPEGDEVEMPEDDSSEQLPEVIDAGAVAVEALALALPLYPRAPGAELGEVAVAPPGAAPLRDEDLRPFAGLAALKGKLTGESSEGGSGGDA</sequence>